<protein>
    <recommendedName>
        <fullName evidence="3">Peptidase S1 domain-containing protein</fullName>
    </recommendedName>
</protein>
<evidence type="ECO:0000313" key="2">
    <source>
        <dbReference type="Proteomes" id="UP000828390"/>
    </source>
</evidence>
<sequence>MGCKIEGHQTGTLGVFIEHPSYGICGITCAHVAISATEMEDCKSESGRLLWEKINPSKKCIYQPSRINGEFNQFGQIVEVIYKEGKSSETGIEIALIQIEKRHPDSGKFPTPRSLSNSDGSDYTFASGKTCGPTRFNTNNRCFKVGSVTDFTEGTIEMRAPNVVRTDKHTWDYDHLRITLYNQFLVRPKQEAFADFGDSGSPVFVKDEETGEPVCIGLVEGGLTAGGLVVVTPITKILEELGISQLKAFPKNVMQELEQIKLTLHVLQTQNEKLFKHLNIAK</sequence>
<reference evidence="1" key="2">
    <citation type="submission" date="2020-11" db="EMBL/GenBank/DDBJ databases">
        <authorList>
            <person name="McCartney M.A."/>
            <person name="Auch B."/>
            <person name="Kono T."/>
            <person name="Mallez S."/>
            <person name="Becker A."/>
            <person name="Gohl D.M."/>
            <person name="Silverstein K.A.T."/>
            <person name="Koren S."/>
            <person name="Bechman K.B."/>
            <person name="Herman A."/>
            <person name="Abrahante J.E."/>
            <person name="Garbe J."/>
        </authorList>
    </citation>
    <scope>NUCLEOTIDE SEQUENCE</scope>
    <source>
        <strain evidence="1">Duluth1</strain>
        <tissue evidence="1">Whole animal</tissue>
    </source>
</reference>
<dbReference type="InterPro" id="IPR009003">
    <property type="entry name" value="Peptidase_S1_PA"/>
</dbReference>
<evidence type="ECO:0008006" key="3">
    <source>
        <dbReference type="Google" id="ProtNLM"/>
    </source>
</evidence>
<proteinExistence type="predicted"/>
<gene>
    <name evidence="1" type="ORF">DPMN_035132</name>
</gene>
<accession>A0A9D4MAC4</accession>
<dbReference type="Proteomes" id="UP000828390">
    <property type="component" value="Unassembled WGS sequence"/>
</dbReference>
<keyword evidence="2" id="KW-1185">Reference proteome</keyword>
<dbReference type="SUPFAM" id="SSF50494">
    <property type="entry name" value="Trypsin-like serine proteases"/>
    <property type="match status" value="1"/>
</dbReference>
<comment type="caution">
    <text evidence="1">The sequence shown here is derived from an EMBL/GenBank/DDBJ whole genome shotgun (WGS) entry which is preliminary data.</text>
</comment>
<evidence type="ECO:0000313" key="1">
    <source>
        <dbReference type="EMBL" id="KAH3871917.1"/>
    </source>
</evidence>
<reference evidence="1" key="1">
    <citation type="journal article" date="2019" name="bioRxiv">
        <title>The Genome of the Zebra Mussel, Dreissena polymorpha: A Resource for Invasive Species Research.</title>
        <authorList>
            <person name="McCartney M.A."/>
            <person name="Auch B."/>
            <person name="Kono T."/>
            <person name="Mallez S."/>
            <person name="Zhang Y."/>
            <person name="Obille A."/>
            <person name="Becker A."/>
            <person name="Abrahante J.E."/>
            <person name="Garbe J."/>
            <person name="Badalamenti J.P."/>
            <person name="Herman A."/>
            <person name="Mangelson H."/>
            <person name="Liachko I."/>
            <person name="Sullivan S."/>
            <person name="Sone E.D."/>
            <person name="Koren S."/>
            <person name="Silverstein K.A.T."/>
            <person name="Beckman K.B."/>
            <person name="Gohl D.M."/>
        </authorList>
    </citation>
    <scope>NUCLEOTIDE SEQUENCE</scope>
    <source>
        <strain evidence="1">Duluth1</strain>
        <tissue evidence="1">Whole animal</tissue>
    </source>
</reference>
<organism evidence="1 2">
    <name type="scientific">Dreissena polymorpha</name>
    <name type="common">Zebra mussel</name>
    <name type="synonym">Mytilus polymorpha</name>
    <dbReference type="NCBI Taxonomy" id="45954"/>
    <lineage>
        <taxon>Eukaryota</taxon>
        <taxon>Metazoa</taxon>
        <taxon>Spiralia</taxon>
        <taxon>Lophotrochozoa</taxon>
        <taxon>Mollusca</taxon>
        <taxon>Bivalvia</taxon>
        <taxon>Autobranchia</taxon>
        <taxon>Heteroconchia</taxon>
        <taxon>Euheterodonta</taxon>
        <taxon>Imparidentia</taxon>
        <taxon>Neoheterodontei</taxon>
        <taxon>Myida</taxon>
        <taxon>Dreissenoidea</taxon>
        <taxon>Dreissenidae</taxon>
        <taxon>Dreissena</taxon>
    </lineage>
</organism>
<dbReference type="AlphaFoldDB" id="A0A9D4MAC4"/>
<dbReference type="EMBL" id="JAIWYP010000002">
    <property type="protein sequence ID" value="KAH3871917.1"/>
    <property type="molecule type" value="Genomic_DNA"/>
</dbReference>
<name>A0A9D4MAC4_DREPO</name>